<evidence type="ECO:0000256" key="8">
    <source>
        <dbReference type="ARBA" id="ARBA00022840"/>
    </source>
</evidence>
<comment type="subcellular location">
    <subcellularLocation>
        <location evidence="1">Cytoplasm</location>
    </subcellularLocation>
</comment>
<keyword evidence="4" id="KW-0963">Cytoplasm</keyword>
<evidence type="ECO:0000256" key="5">
    <source>
        <dbReference type="ARBA" id="ARBA00022694"/>
    </source>
</evidence>
<dbReference type="AlphaFoldDB" id="A0A926HP15"/>
<reference evidence="11" key="1">
    <citation type="submission" date="2020-08" db="EMBL/GenBank/DDBJ databases">
        <title>Genome public.</title>
        <authorList>
            <person name="Liu C."/>
            <person name="Sun Q."/>
        </authorList>
    </citation>
    <scope>NUCLEOTIDE SEQUENCE</scope>
    <source>
        <strain evidence="11">NSJ-44</strain>
    </source>
</reference>
<evidence type="ECO:0000256" key="9">
    <source>
        <dbReference type="ARBA" id="ARBA00022842"/>
    </source>
</evidence>
<dbReference type="GO" id="GO:0002949">
    <property type="term" value="P:tRNA threonylcarbamoyladenosine modification"/>
    <property type="evidence" value="ECO:0007669"/>
    <property type="project" value="InterPro"/>
</dbReference>
<keyword evidence="5" id="KW-0819">tRNA processing</keyword>
<evidence type="ECO:0000313" key="11">
    <source>
        <dbReference type="EMBL" id="MBC8530210.1"/>
    </source>
</evidence>
<evidence type="ECO:0000313" key="12">
    <source>
        <dbReference type="Proteomes" id="UP000654279"/>
    </source>
</evidence>
<protein>
    <recommendedName>
        <fullName evidence="3">tRNA threonylcarbamoyladenosine biosynthesis protein TsaE</fullName>
    </recommendedName>
    <alternativeName>
        <fullName evidence="10">t(6)A37 threonylcarbamoyladenosine biosynthesis protein TsaE</fullName>
    </alternativeName>
</protein>
<gene>
    <name evidence="11" type="primary">tsaE</name>
    <name evidence="11" type="ORF">H8699_12275</name>
</gene>
<dbReference type="Pfam" id="PF02367">
    <property type="entry name" value="TsaE"/>
    <property type="match status" value="1"/>
</dbReference>
<proteinExistence type="inferred from homology"/>
<dbReference type="Gene3D" id="3.40.50.300">
    <property type="entry name" value="P-loop containing nucleotide triphosphate hydrolases"/>
    <property type="match status" value="1"/>
</dbReference>
<dbReference type="InterPro" id="IPR027417">
    <property type="entry name" value="P-loop_NTPase"/>
</dbReference>
<dbReference type="GO" id="GO:0005737">
    <property type="term" value="C:cytoplasm"/>
    <property type="evidence" value="ECO:0007669"/>
    <property type="project" value="UniProtKB-SubCell"/>
</dbReference>
<keyword evidence="12" id="KW-1185">Reference proteome</keyword>
<dbReference type="NCBIfam" id="TIGR00150">
    <property type="entry name" value="T6A_YjeE"/>
    <property type="match status" value="1"/>
</dbReference>
<evidence type="ECO:0000256" key="7">
    <source>
        <dbReference type="ARBA" id="ARBA00022741"/>
    </source>
</evidence>
<sequence>MRKEEFISHNQAQTEDIGARLAQALTGGEVLALYGGLGAGKTAFTRGLARGLGIARPVTSPTFTLLHQYKGHLALNHFDVYRLSSVEEAEDIGIDEIMQADGVTVIEWPERVEELLDDKTIVVKIEGSGDEPRVLTVLWP</sequence>
<dbReference type="GO" id="GO:0005524">
    <property type="term" value="F:ATP binding"/>
    <property type="evidence" value="ECO:0007669"/>
    <property type="project" value="UniProtKB-KW"/>
</dbReference>
<dbReference type="RefSeq" id="WP_249285935.1">
    <property type="nucleotide sequence ID" value="NZ_JACRSO010000006.1"/>
</dbReference>
<evidence type="ECO:0000256" key="10">
    <source>
        <dbReference type="ARBA" id="ARBA00032441"/>
    </source>
</evidence>
<keyword evidence="6" id="KW-0479">Metal-binding</keyword>
<dbReference type="PANTHER" id="PTHR33540:SF2">
    <property type="entry name" value="TRNA THREONYLCARBAMOYLADENOSINE BIOSYNTHESIS PROTEIN TSAE"/>
    <property type="match status" value="1"/>
</dbReference>
<dbReference type="SUPFAM" id="SSF52540">
    <property type="entry name" value="P-loop containing nucleoside triphosphate hydrolases"/>
    <property type="match status" value="1"/>
</dbReference>
<evidence type="ECO:0000256" key="6">
    <source>
        <dbReference type="ARBA" id="ARBA00022723"/>
    </source>
</evidence>
<dbReference type="GO" id="GO:0046872">
    <property type="term" value="F:metal ion binding"/>
    <property type="evidence" value="ECO:0007669"/>
    <property type="project" value="UniProtKB-KW"/>
</dbReference>
<evidence type="ECO:0000256" key="4">
    <source>
        <dbReference type="ARBA" id="ARBA00022490"/>
    </source>
</evidence>
<dbReference type="Proteomes" id="UP000654279">
    <property type="component" value="Unassembled WGS sequence"/>
</dbReference>
<organism evidence="11 12">
    <name type="scientific">Luoshenia tenuis</name>
    <dbReference type="NCBI Taxonomy" id="2763654"/>
    <lineage>
        <taxon>Bacteria</taxon>
        <taxon>Bacillati</taxon>
        <taxon>Bacillota</taxon>
        <taxon>Clostridia</taxon>
        <taxon>Christensenellales</taxon>
        <taxon>Christensenellaceae</taxon>
        <taxon>Luoshenia</taxon>
    </lineage>
</organism>
<keyword evidence="8" id="KW-0067">ATP-binding</keyword>
<comment type="similarity">
    <text evidence="2">Belongs to the TsaE family.</text>
</comment>
<evidence type="ECO:0000256" key="3">
    <source>
        <dbReference type="ARBA" id="ARBA00019010"/>
    </source>
</evidence>
<name>A0A926HP15_9FIRM</name>
<accession>A0A926HP15</accession>
<evidence type="ECO:0000256" key="1">
    <source>
        <dbReference type="ARBA" id="ARBA00004496"/>
    </source>
</evidence>
<comment type="caution">
    <text evidence="11">The sequence shown here is derived from an EMBL/GenBank/DDBJ whole genome shotgun (WGS) entry which is preliminary data.</text>
</comment>
<dbReference type="InterPro" id="IPR003442">
    <property type="entry name" value="T6A_TsaE"/>
</dbReference>
<dbReference type="PANTHER" id="PTHR33540">
    <property type="entry name" value="TRNA THREONYLCARBAMOYLADENOSINE BIOSYNTHESIS PROTEIN TSAE"/>
    <property type="match status" value="1"/>
</dbReference>
<evidence type="ECO:0000256" key="2">
    <source>
        <dbReference type="ARBA" id="ARBA00007599"/>
    </source>
</evidence>
<keyword evidence="9" id="KW-0460">Magnesium</keyword>
<keyword evidence="7" id="KW-0547">Nucleotide-binding</keyword>
<dbReference type="EMBL" id="JACRSO010000006">
    <property type="protein sequence ID" value="MBC8530210.1"/>
    <property type="molecule type" value="Genomic_DNA"/>
</dbReference>